<dbReference type="NCBIfam" id="TIGR01161">
    <property type="entry name" value="purK"/>
    <property type="match status" value="1"/>
</dbReference>
<reference evidence="7 8" key="1">
    <citation type="submission" date="2012-06" db="EMBL/GenBank/DDBJ databases">
        <title>The complete chromosome of genome of Turneriella parva DSM 21527.</title>
        <authorList>
            <consortium name="US DOE Joint Genome Institute (JGI-PGF)"/>
            <person name="Lucas S."/>
            <person name="Han J."/>
            <person name="Lapidus A."/>
            <person name="Bruce D."/>
            <person name="Goodwin L."/>
            <person name="Pitluck S."/>
            <person name="Peters L."/>
            <person name="Kyrpides N."/>
            <person name="Mavromatis K."/>
            <person name="Ivanova N."/>
            <person name="Mikhailova N."/>
            <person name="Chertkov O."/>
            <person name="Detter J.C."/>
            <person name="Tapia R."/>
            <person name="Han C."/>
            <person name="Land M."/>
            <person name="Hauser L."/>
            <person name="Markowitz V."/>
            <person name="Cheng J.-F."/>
            <person name="Hugenholtz P."/>
            <person name="Woyke T."/>
            <person name="Wu D."/>
            <person name="Gronow S."/>
            <person name="Wellnitz S."/>
            <person name="Brambilla E."/>
            <person name="Klenk H.-P."/>
            <person name="Eisen J.A."/>
        </authorList>
    </citation>
    <scope>NUCLEOTIDE SEQUENCE [LARGE SCALE GENOMIC DNA]</scope>
    <source>
        <strain evidence="8">ATCC BAA-1111 / DSM 21527 / NCTC 11395 / H</strain>
    </source>
</reference>
<dbReference type="STRING" id="869212.Turpa_2286"/>
<dbReference type="KEGG" id="tpx:Turpa_2286"/>
<keyword evidence="1 4" id="KW-0547">Nucleotide-binding</keyword>
<evidence type="ECO:0000313" key="7">
    <source>
        <dbReference type="EMBL" id="AFM12931.1"/>
    </source>
</evidence>
<dbReference type="Proteomes" id="UP000006048">
    <property type="component" value="Chromosome"/>
</dbReference>
<comment type="subunit">
    <text evidence="4 5">Homodimer.</text>
</comment>
<evidence type="ECO:0000256" key="4">
    <source>
        <dbReference type="HAMAP-Rule" id="MF_01928"/>
    </source>
</evidence>
<keyword evidence="2 4" id="KW-0658">Purine biosynthesis</keyword>
<comment type="similarity">
    <text evidence="4 5">Belongs to the PurK/PurT family.</text>
</comment>
<dbReference type="GO" id="GO:0006189">
    <property type="term" value="P:'de novo' IMP biosynthetic process"/>
    <property type="evidence" value="ECO:0007669"/>
    <property type="project" value="UniProtKB-UniRule"/>
</dbReference>
<evidence type="ECO:0000256" key="2">
    <source>
        <dbReference type="ARBA" id="ARBA00022755"/>
    </source>
</evidence>
<dbReference type="OrthoDB" id="9804625at2"/>
<feature type="domain" description="ATP-grasp" evidence="6">
    <location>
        <begin position="108"/>
        <end position="290"/>
    </location>
</feature>
<evidence type="ECO:0000313" key="8">
    <source>
        <dbReference type="Proteomes" id="UP000006048"/>
    </source>
</evidence>
<dbReference type="Pfam" id="PF17769">
    <property type="entry name" value="PurK_C"/>
    <property type="match status" value="1"/>
</dbReference>
<feature type="binding site" evidence="4">
    <location>
        <begin position="260"/>
        <end position="261"/>
    </location>
    <ligand>
        <name>ATP</name>
        <dbReference type="ChEBI" id="CHEBI:30616"/>
    </ligand>
</feature>
<dbReference type="PANTHER" id="PTHR11609">
    <property type="entry name" value="PURINE BIOSYNTHESIS PROTEIN 6/7, PUR6/7"/>
    <property type="match status" value="1"/>
</dbReference>
<dbReference type="EC" id="6.3.4.18" evidence="4 5"/>
<dbReference type="GO" id="GO:0005524">
    <property type="term" value="F:ATP binding"/>
    <property type="evidence" value="ECO:0007669"/>
    <property type="project" value="UniProtKB-UniRule"/>
</dbReference>
<comment type="function">
    <text evidence="5">Catalyzes the ATP-dependent conversion of 5-aminoimidazole ribonucleotide (AIR) and HCO(3)- to N5-carboxyaminoimidazole ribonucleotide (N5-CAIR).</text>
</comment>
<feature type="binding site" evidence="4">
    <location>
        <position position="104"/>
    </location>
    <ligand>
        <name>ATP</name>
        <dbReference type="ChEBI" id="CHEBI:30616"/>
    </ligand>
</feature>
<dbReference type="InterPro" id="IPR003135">
    <property type="entry name" value="ATP-grasp_carboxylate-amine"/>
</dbReference>
<evidence type="ECO:0000256" key="5">
    <source>
        <dbReference type="RuleBase" id="RU361200"/>
    </source>
</evidence>
<dbReference type="InterPro" id="IPR040686">
    <property type="entry name" value="PurK_C"/>
</dbReference>
<dbReference type="GO" id="GO:0005829">
    <property type="term" value="C:cytosol"/>
    <property type="evidence" value="ECO:0007669"/>
    <property type="project" value="TreeGrafter"/>
</dbReference>
<dbReference type="Gene3D" id="3.30.1490.20">
    <property type="entry name" value="ATP-grasp fold, A domain"/>
    <property type="match status" value="1"/>
</dbReference>
<dbReference type="InterPro" id="IPR016185">
    <property type="entry name" value="PreATP-grasp_dom_sf"/>
</dbReference>
<dbReference type="SUPFAM" id="SSF51246">
    <property type="entry name" value="Rudiment single hybrid motif"/>
    <property type="match status" value="1"/>
</dbReference>
<dbReference type="GO" id="GO:0046872">
    <property type="term" value="F:metal ion binding"/>
    <property type="evidence" value="ECO:0007669"/>
    <property type="project" value="InterPro"/>
</dbReference>
<dbReference type="UniPathway" id="UPA00074">
    <property type="reaction ID" value="UER00942"/>
</dbReference>
<dbReference type="InterPro" id="IPR011761">
    <property type="entry name" value="ATP-grasp"/>
</dbReference>
<comment type="catalytic activity">
    <reaction evidence="4 5">
        <text>5-amino-1-(5-phospho-beta-D-ribosyl)imidazole + hydrogencarbonate + ATP = 5-carboxyamino-1-(5-phospho-D-ribosyl)imidazole + ADP + phosphate + 2 H(+)</text>
        <dbReference type="Rhea" id="RHEA:19317"/>
        <dbReference type="ChEBI" id="CHEBI:15378"/>
        <dbReference type="ChEBI" id="CHEBI:17544"/>
        <dbReference type="ChEBI" id="CHEBI:30616"/>
        <dbReference type="ChEBI" id="CHEBI:43474"/>
        <dbReference type="ChEBI" id="CHEBI:58730"/>
        <dbReference type="ChEBI" id="CHEBI:137981"/>
        <dbReference type="ChEBI" id="CHEBI:456216"/>
        <dbReference type="EC" id="6.3.4.18"/>
    </reaction>
</comment>
<dbReference type="InterPro" id="IPR013815">
    <property type="entry name" value="ATP_grasp_subdomain_1"/>
</dbReference>
<dbReference type="Gene3D" id="3.30.470.20">
    <property type="entry name" value="ATP-grasp fold, B domain"/>
    <property type="match status" value="1"/>
</dbReference>
<dbReference type="AlphaFoldDB" id="I4B6M4"/>
<evidence type="ECO:0000256" key="3">
    <source>
        <dbReference type="ARBA" id="ARBA00022840"/>
    </source>
</evidence>
<protein>
    <recommendedName>
        <fullName evidence="4 5">N5-carboxyaminoimidazole ribonucleotide synthase</fullName>
        <shortName evidence="4 5">N5-CAIR synthase</shortName>
        <ecNumber evidence="4 5">6.3.4.18</ecNumber>
    </recommendedName>
    <alternativeName>
        <fullName evidence="4 5">5-(carboxyamino)imidazole ribonucleotide synthetase</fullName>
    </alternativeName>
</protein>
<keyword evidence="4 5" id="KW-0436">Ligase</keyword>
<evidence type="ECO:0000259" key="6">
    <source>
        <dbReference type="PROSITE" id="PS50975"/>
    </source>
</evidence>
<dbReference type="InterPro" id="IPR011054">
    <property type="entry name" value="Rudment_hybrid_motif"/>
</dbReference>
<organism evidence="7 8">
    <name type="scientific">Turneriella parva (strain ATCC BAA-1111 / DSM 21527 / NCTC 11395 / H)</name>
    <name type="common">Leptospira parva</name>
    <dbReference type="NCBI Taxonomy" id="869212"/>
    <lineage>
        <taxon>Bacteria</taxon>
        <taxon>Pseudomonadati</taxon>
        <taxon>Spirochaetota</taxon>
        <taxon>Spirochaetia</taxon>
        <taxon>Leptospirales</taxon>
        <taxon>Leptospiraceae</taxon>
        <taxon>Turneriella</taxon>
    </lineage>
</organism>
<dbReference type="SUPFAM" id="SSF52440">
    <property type="entry name" value="PreATP-grasp domain"/>
    <property type="match status" value="1"/>
</dbReference>
<keyword evidence="3 4" id="KW-0067">ATP-binding</keyword>
<dbReference type="EMBL" id="CP002959">
    <property type="protein sequence ID" value="AFM12931.1"/>
    <property type="molecule type" value="Genomic_DNA"/>
</dbReference>
<dbReference type="PANTHER" id="PTHR11609:SF5">
    <property type="entry name" value="PHOSPHORIBOSYLAMINOIMIDAZOLE CARBOXYLASE"/>
    <property type="match status" value="1"/>
</dbReference>
<dbReference type="Pfam" id="PF02222">
    <property type="entry name" value="ATP-grasp"/>
    <property type="match status" value="1"/>
</dbReference>
<comment type="function">
    <text evidence="4">Catalyzes the ATP-dependent conversion of 5-aminoimidazole ribonucleotide (AIR) and HCO(3)(-) to N5-carboxyaminoimidazole ribonucleotide (N5-CAIR).</text>
</comment>
<dbReference type="PROSITE" id="PS50975">
    <property type="entry name" value="ATP_GRASP"/>
    <property type="match status" value="1"/>
</dbReference>
<dbReference type="HAMAP" id="MF_01928">
    <property type="entry name" value="PurK"/>
    <property type="match status" value="1"/>
</dbReference>
<gene>
    <name evidence="4 5" type="primary">purK</name>
    <name evidence="7" type="ordered locus">Turpa_2286</name>
</gene>
<dbReference type="InterPro" id="IPR054350">
    <property type="entry name" value="PurT/PurK_preATP-grasp"/>
</dbReference>
<dbReference type="GO" id="GO:0034028">
    <property type="term" value="F:5-(carboxyamino)imidazole ribonucleotide synthase activity"/>
    <property type="evidence" value="ECO:0007669"/>
    <property type="project" value="UniProtKB-UniRule"/>
</dbReference>
<comment type="pathway">
    <text evidence="4 5">Purine metabolism; IMP biosynthesis via de novo pathway; 5-amino-1-(5-phospho-D-ribosyl)imidazole-4-carboxylate from 5-amino-1-(5-phospho-D-ribosyl)imidazole (N5-CAIR route): step 1/2.</text>
</comment>
<dbReference type="Pfam" id="PF22660">
    <property type="entry name" value="RS_preATP-grasp-like"/>
    <property type="match status" value="1"/>
</dbReference>
<feature type="binding site" evidence="4">
    <location>
        <begin position="173"/>
        <end position="176"/>
    </location>
    <ligand>
        <name>ATP</name>
        <dbReference type="ChEBI" id="CHEBI:30616"/>
    </ligand>
</feature>
<feature type="binding site" evidence="4">
    <location>
        <position position="181"/>
    </location>
    <ligand>
        <name>ATP</name>
        <dbReference type="ChEBI" id="CHEBI:30616"/>
    </ligand>
</feature>
<sequence length="371" mass="40261">MKILNDIAILGGGQLARMTIEAAMRLGVRCHVLDKNAEAPAAAFTKYFVQGDPMHAETVLGFAAHAHAVTIDSEHVSAAALESLKAAGKFVAPQGKVLEIIQNKCRQKEFLAQGKFPTAKFQVAQNKAALKSLQLQFPVVQKTATSGYDGYGVRLLSGAHDIEMAFDGESLIEEKIAIAKEIAVIVASDRHGNRVAYDAVEMVFDKQRNILKYQLCPAEISAEVATSATELALSAAKALGIVGLVAVEMFLTEQGDILINEMAPRPHNSGHHTIEAAATSQYENLVRILTDLPLGSPETTAPSLMLNLLGPEVGKEGVYNAMIEKALKMPNAHVHLYGKKDMRPFRKLGHITLVGDRNTLIRQYETLTWQS</sequence>
<feature type="binding site" evidence="4">
    <location>
        <position position="142"/>
    </location>
    <ligand>
        <name>ATP</name>
        <dbReference type="ChEBI" id="CHEBI:30616"/>
    </ligand>
</feature>
<dbReference type="GO" id="GO:0004638">
    <property type="term" value="F:phosphoribosylaminoimidazole carboxylase activity"/>
    <property type="evidence" value="ECO:0007669"/>
    <property type="project" value="InterPro"/>
</dbReference>
<dbReference type="NCBIfam" id="NF004679">
    <property type="entry name" value="PRK06019.1-5"/>
    <property type="match status" value="1"/>
</dbReference>
<dbReference type="PATRIC" id="fig|869212.3.peg.2299"/>
<dbReference type="HOGENOM" id="CLU_011534_0_2_12"/>
<name>I4B6M4_TURPD</name>
<evidence type="ECO:0000256" key="1">
    <source>
        <dbReference type="ARBA" id="ARBA00022741"/>
    </source>
</evidence>
<dbReference type="SUPFAM" id="SSF56059">
    <property type="entry name" value="Glutathione synthetase ATP-binding domain-like"/>
    <property type="match status" value="1"/>
</dbReference>
<dbReference type="InterPro" id="IPR005875">
    <property type="entry name" value="PurK"/>
</dbReference>
<proteinExistence type="inferred from homology"/>
<keyword evidence="8" id="KW-1185">Reference proteome</keyword>
<dbReference type="RefSeq" id="WP_014803437.1">
    <property type="nucleotide sequence ID" value="NC_018020.1"/>
</dbReference>
<dbReference type="Gene3D" id="3.40.50.20">
    <property type="match status" value="1"/>
</dbReference>
<accession>I4B6M4</accession>
<comment type="caution">
    <text evidence="4">Lacks conserved residue(s) required for the propagation of feature annotation.</text>
</comment>